<dbReference type="EMBL" id="FWEV01000305">
    <property type="protein sequence ID" value="SLM32250.1"/>
    <property type="molecule type" value="Genomic_DNA"/>
</dbReference>
<dbReference type="InterPro" id="IPR029069">
    <property type="entry name" value="HotDog_dom_sf"/>
</dbReference>
<dbReference type="Proteomes" id="UP000191931">
    <property type="component" value="Unassembled WGS sequence"/>
</dbReference>
<evidence type="ECO:0000256" key="2">
    <source>
        <dbReference type="ARBA" id="ARBA00022801"/>
    </source>
</evidence>
<keyword evidence="2" id="KW-0378">Hydrolase</keyword>
<proteinExistence type="inferred from homology"/>
<protein>
    <recommendedName>
        <fullName evidence="5">Thioesterase</fullName>
    </recommendedName>
</protein>
<dbReference type="CDD" id="cd00586">
    <property type="entry name" value="4HBT"/>
    <property type="match status" value="1"/>
</dbReference>
<evidence type="ECO:0000313" key="4">
    <source>
        <dbReference type="Proteomes" id="UP000191931"/>
    </source>
</evidence>
<evidence type="ECO:0000256" key="1">
    <source>
        <dbReference type="ARBA" id="ARBA00005953"/>
    </source>
</evidence>
<accession>A0A1W1HIH8</accession>
<dbReference type="InterPro" id="IPR050563">
    <property type="entry name" value="4-hydroxybenzoyl-CoA_TE"/>
</dbReference>
<dbReference type="RefSeq" id="WP_080801712.1">
    <property type="nucleotide sequence ID" value="NZ_LT828542.1"/>
</dbReference>
<evidence type="ECO:0000313" key="3">
    <source>
        <dbReference type="EMBL" id="SLM32250.1"/>
    </source>
</evidence>
<dbReference type="Pfam" id="PF13279">
    <property type="entry name" value="4HBT_2"/>
    <property type="match status" value="1"/>
</dbReference>
<name>A0A1W1HIH8_9BACT</name>
<organism evidence="3 4">
    <name type="scientific">Desulfamplus magnetovallimortis</name>
    <dbReference type="NCBI Taxonomy" id="1246637"/>
    <lineage>
        <taxon>Bacteria</taxon>
        <taxon>Pseudomonadati</taxon>
        <taxon>Thermodesulfobacteriota</taxon>
        <taxon>Desulfobacteria</taxon>
        <taxon>Desulfobacterales</taxon>
        <taxon>Desulfobacteraceae</taxon>
        <taxon>Desulfamplus</taxon>
    </lineage>
</organism>
<keyword evidence="4" id="KW-1185">Reference proteome</keyword>
<dbReference type="STRING" id="1246637.MTBBW1_610002"/>
<dbReference type="GO" id="GO:0047617">
    <property type="term" value="F:fatty acyl-CoA hydrolase activity"/>
    <property type="evidence" value="ECO:0007669"/>
    <property type="project" value="TreeGrafter"/>
</dbReference>
<dbReference type="SUPFAM" id="SSF54637">
    <property type="entry name" value="Thioesterase/thiol ester dehydrase-isomerase"/>
    <property type="match status" value="1"/>
</dbReference>
<reference evidence="3 4" key="1">
    <citation type="submission" date="2017-03" db="EMBL/GenBank/DDBJ databases">
        <authorList>
            <person name="Afonso C.L."/>
            <person name="Miller P.J."/>
            <person name="Scott M.A."/>
            <person name="Spackman E."/>
            <person name="Goraichik I."/>
            <person name="Dimitrov K.M."/>
            <person name="Suarez D.L."/>
            <person name="Swayne D.E."/>
        </authorList>
    </citation>
    <scope>NUCLEOTIDE SEQUENCE [LARGE SCALE GENOMIC DNA]</scope>
    <source>
        <strain evidence="3">PRJEB14757</strain>
    </source>
</reference>
<evidence type="ECO:0008006" key="5">
    <source>
        <dbReference type="Google" id="ProtNLM"/>
    </source>
</evidence>
<dbReference type="AlphaFoldDB" id="A0A1W1HIH8"/>
<dbReference type="OrthoDB" id="9799036at2"/>
<comment type="similarity">
    <text evidence="1">Belongs to the 4-hydroxybenzoyl-CoA thioesterase family.</text>
</comment>
<sequence length="146" mass="16327">MPRVQLRYPGNTFCSHEIIVRLTDLSQAAHLGFDRLVSIIHDSASVFLDNIGIDITGSREIHIIFADLAVQYLSEAFRGDRLVIDMALGEIASRGIEVFFKVVNKTLSREVALAKIGMVFFDYENGCAIKIPHDILVKLNYANCND</sequence>
<gene>
    <name evidence="3" type="ORF">MTBBW1_610002</name>
</gene>
<dbReference type="PANTHER" id="PTHR31793:SF27">
    <property type="entry name" value="NOVEL THIOESTERASE SUPERFAMILY DOMAIN AND SAPOSIN A-TYPE DOMAIN CONTAINING PROTEIN (0610012H03RIK)"/>
    <property type="match status" value="1"/>
</dbReference>
<dbReference type="Gene3D" id="3.10.129.10">
    <property type="entry name" value="Hotdog Thioesterase"/>
    <property type="match status" value="1"/>
</dbReference>
<dbReference type="PANTHER" id="PTHR31793">
    <property type="entry name" value="4-HYDROXYBENZOYL-COA THIOESTERASE FAMILY MEMBER"/>
    <property type="match status" value="1"/>
</dbReference>